<evidence type="ECO:0000313" key="1">
    <source>
        <dbReference type="EMBL" id="OAQ73377.1"/>
    </source>
</evidence>
<dbReference type="SUPFAM" id="SSF53254">
    <property type="entry name" value="Phosphoglycerate mutase-like"/>
    <property type="match status" value="1"/>
</dbReference>
<dbReference type="InterPro" id="IPR029033">
    <property type="entry name" value="His_PPase_superfam"/>
</dbReference>
<dbReference type="KEGG" id="pchm:VFPPC_01097"/>
<reference evidence="1 2" key="1">
    <citation type="journal article" date="2016" name="PLoS Pathog.">
        <title>Biosynthesis of antibiotic leucinostatins in bio-control fungus Purpureocillium lilacinum and their inhibition on phytophthora revealed by genome mining.</title>
        <authorList>
            <person name="Wang G."/>
            <person name="Liu Z."/>
            <person name="Lin R."/>
            <person name="Li E."/>
            <person name="Mao Z."/>
            <person name="Ling J."/>
            <person name="Yang Y."/>
            <person name="Yin W.B."/>
            <person name="Xie B."/>
        </authorList>
    </citation>
    <scope>NUCLEOTIDE SEQUENCE [LARGE SCALE GENOMIC DNA]</scope>
    <source>
        <strain evidence="1">170</strain>
    </source>
</reference>
<organism evidence="1 2">
    <name type="scientific">Pochonia chlamydosporia 170</name>
    <dbReference type="NCBI Taxonomy" id="1380566"/>
    <lineage>
        <taxon>Eukaryota</taxon>
        <taxon>Fungi</taxon>
        <taxon>Dikarya</taxon>
        <taxon>Ascomycota</taxon>
        <taxon>Pezizomycotina</taxon>
        <taxon>Sordariomycetes</taxon>
        <taxon>Hypocreomycetidae</taxon>
        <taxon>Hypocreales</taxon>
        <taxon>Clavicipitaceae</taxon>
        <taxon>Pochonia</taxon>
    </lineage>
</organism>
<proteinExistence type="predicted"/>
<dbReference type="OrthoDB" id="10262962at2759"/>
<gene>
    <name evidence="1" type="ORF">VFPPC_01097</name>
</gene>
<dbReference type="Gene3D" id="3.40.50.1240">
    <property type="entry name" value="Phosphoglycerate mutase-like"/>
    <property type="match status" value="1"/>
</dbReference>
<dbReference type="PANTHER" id="PTHR11567">
    <property type="entry name" value="ACID PHOSPHATASE-RELATED"/>
    <property type="match status" value="1"/>
</dbReference>
<dbReference type="GO" id="GO:0016791">
    <property type="term" value="F:phosphatase activity"/>
    <property type="evidence" value="ECO:0007669"/>
    <property type="project" value="TreeGrafter"/>
</dbReference>
<protein>
    <submittedName>
        <fullName evidence="1">Histidine acid phosphatase family protein</fullName>
    </submittedName>
</protein>
<dbReference type="RefSeq" id="XP_018149460.1">
    <property type="nucleotide sequence ID" value="XM_018280986.1"/>
</dbReference>
<dbReference type="InterPro" id="IPR050645">
    <property type="entry name" value="Histidine_acid_phosphatase"/>
</dbReference>
<keyword evidence="2" id="KW-1185">Reference proteome</keyword>
<accession>A0A179G6D4</accession>
<sequence length="494" mass="54302">MPHVRPAEYVVPDPAFELQYVELIHRHHKRTPYASNAFPVESYTWDCDDSRLYLYGESVLGKKATPVFRKGHTSSFNPFVPSGWIGSCNFPQITSSGLDDSWQHGADLNAVYHGMLGFLPAKGSDYKSVVRYRVTNNVITSQVAGMIINGMWSTSDPFPLIVEALGVDSLEPQYSCGTAEALFNDIKSNRNPEWQKHLDASANLFSALDGISGVPASDGGFHSSFDHYYDNLSARQCHAKPLPCKLLDGHNSTSCVSQKHADAVYRMGNWEYSQIYRDHPSSLPASALSLGIWIGELVIHLRDVISGSSTTRYFHNIAHDGSVSRLLSILQIDEMVWPGMGSEVVFELYKRKEHVPNPHPSSPLAAPSCRHDNCLRHMIRHFTSVNTLCHNLPDPSSISPTPALPFPSECSDHPQLSSACACWSNLPTASPLPSNGPSSKPSGYYIRVLFGGKVFQSSNPNLGRLDMVPAEVLLDYLEALVGKSGGAIKSKCQS</sequence>
<evidence type="ECO:0000313" key="2">
    <source>
        <dbReference type="Proteomes" id="UP000078397"/>
    </source>
</evidence>
<dbReference type="AlphaFoldDB" id="A0A179G6D4"/>
<dbReference type="Proteomes" id="UP000078397">
    <property type="component" value="Unassembled WGS sequence"/>
</dbReference>
<dbReference type="GeneID" id="28844980"/>
<name>A0A179G6D4_METCM</name>
<comment type="caution">
    <text evidence="1">The sequence shown here is derived from an EMBL/GenBank/DDBJ whole genome shotgun (WGS) entry which is preliminary data.</text>
</comment>
<dbReference type="EMBL" id="LSBJ02000001">
    <property type="protein sequence ID" value="OAQ73377.1"/>
    <property type="molecule type" value="Genomic_DNA"/>
</dbReference>
<dbReference type="PANTHER" id="PTHR11567:SF195">
    <property type="entry name" value="ACID PHOSPHATASE, PUTATIVE (AFU_ORTHOLOGUE AFUA_3G14570)-RELATED"/>
    <property type="match status" value="1"/>
</dbReference>